<organism evidence="1">
    <name type="scientific">Candidatus Thiothrix putei</name>
    <dbReference type="NCBI Taxonomy" id="3080811"/>
    <lineage>
        <taxon>Bacteria</taxon>
        <taxon>Pseudomonadati</taxon>
        <taxon>Pseudomonadota</taxon>
        <taxon>Gammaproteobacteria</taxon>
        <taxon>Thiotrichales</taxon>
        <taxon>Thiotrichaceae</taxon>
        <taxon>Thiothrix</taxon>
    </lineage>
</organism>
<dbReference type="AlphaFoldDB" id="A0AA95H8U0"/>
<name>A0AA95H8U0_9GAMM</name>
<proteinExistence type="predicted"/>
<dbReference type="Pfam" id="PF13289">
    <property type="entry name" value="SIR2_2"/>
    <property type="match status" value="1"/>
</dbReference>
<dbReference type="KEGG" id="tput:QJT81_11140"/>
<reference evidence="1" key="2">
    <citation type="submission" date="2023-04" db="EMBL/GenBank/DDBJ databases">
        <authorList>
            <person name="Beletskiy A.V."/>
            <person name="Mardanov A.V."/>
            <person name="Ravin N.V."/>
        </authorList>
    </citation>
    <scope>NUCLEOTIDE SEQUENCE</scope>
    <source>
        <strain evidence="1">GKL-02</strain>
    </source>
</reference>
<dbReference type="EMBL" id="CP124756">
    <property type="protein sequence ID" value="WGZ92435.1"/>
    <property type="molecule type" value="Genomic_DNA"/>
</dbReference>
<evidence type="ECO:0000313" key="1">
    <source>
        <dbReference type="EMBL" id="WGZ92435.1"/>
    </source>
</evidence>
<accession>A0AA95H8U0</accession>
<sequence length="189" mass="21185">MLISSAYDDLLEQAFTLAGKPFARLSAMIRKGNKHEVGHVQVEFSDGNAAAGVYTSEQVSTLEKTLADYSIIYKMRGTCRSNGNAREALTVTESDYFSFAQNTAAILPNYLVAQLGDLGLLFVGYRPRHWEDRLLATVLLKRRQAPEPCFRLVQTGEEPLETVFWQRRSVQPYAMDVQELEQYLVGGVA</sequence>
<dbReference type="Proteomes" id="UP001301326">
    <property type="component" value="Chromosome"/>
</dbReference>
<gene>
    <name evidence="1" type="ORF">QJT81_11140</name>
</gene>
<protein>
    <submittedName>
        <fullName evidence="1">SIR2 family protein</fullName>
    </submittedName>
</protein>
<reference evidence="1" key="1">
    <citation type="journal article" date="2023" name="Int. J. Mol. Sci.">
        <title>Metagenomics Revealed a New Genus 'Candidatus Thiocaldithrix dubininis' gen. nov., sp. nov. and a New Species 'Candidatus Thiothrix putei' sp. nov. in the Family Thiotrichaceae, Some Members of Which Have Traits of Both Na+- and H+-Motive Energetics.</title>
        <authorList>
            <person name="Ravin N.V."/>
            <person name="Muntyan M.S."/>
            <person name="Smolyakov D.D."/>
            <person name="Rudenko T.S."/>
            <person name="Beletsky A.V."/>
            <person name="Mardanov A.V."/>
            <person name="Grabovich M.Y."/>
        </authorList>
    </citation>
    <scope>NUCLEOTIDE SEQUENCE</scope>
    <source>
        <strain evidence="1">GKL-02</strain>
    </source>
</reference>